<organism evidence="1">
    <name type="scientific">Hexamita inflata</name>
    <dbReference type="NCBI Taxonomy" id="28002"/>
    <lineage>
        <taxon>Eukaryota</taxon>
        <taxon>Metamonada</taxon>
        <taxon>Diplomonadida</taxon>
        <taxon>Hexamitidae</taxon>
        <taxon>Hexamitinae</taxon>
        <taxon>Hexamita</taxon>
    </lineage>
</organism>
<protein>
    <submittedName>
        <fullName evidence="2">Hypothetical_protein</fullName>
    </submittedName>
</protein>
<dbReference type="Proteomes" id="UP001642409">
    <property type="component" value="Unassembled WGS sequence"/>
</dbReference>
<comment type="caution">
    <text evidence="1">The sequence shown here is derived from an EMBL/GenBank/DDBJ whole genome shotgun (WGS) entry which is preliminary data.</text>
</comment>
<gene>
    <name evidence="2" type="ORF">HINF_LOCUS10993</name>
    <name evidence="1" type="ORF">HINF_LOCUS9876</name>
</gene>
<evidence type="ECO:0000313" key="1">
    <source>
        <dbReference type="EMBL" id="CAI9922231.1"/>
    </source>
</evidence>
<accession>A0AA86NNC1</accession>
<name>A0AA86NNC1_9EUKA</name>
<evidence type="ECO:0000313" key="2">
    <source>
        <dbReference type="EMBL" id="CAL5989715.1"/>
    </source>
</evidence>
<dbReference type="AlphaFoldDB" id="A0AA86NNC1"/>
<reference evidence="2 3" key="2">
    <citation type="submission" date="2024-07" db="EMBL/GenBank/DDBJ databases">
        <authorList>
            <person name="Akdeniz Z."/>
        </authorList>
    </citation>
    <scope>NUCLEOTIDE SEQUENCE [LARGE SCALE GENOMIC DNA]</scope>
</reference>
<reference evidence="1" key="1">
    <citation type="submission" date="2023-06" db="EMBL/GenBank/DDBJ databases">
        <authorList>
            <person name="Kurt Z."/>
        </authorList>
    </citation>
    <scope>NUCLEOTIDE SEQUENCE</scope>
</reference>
<keyword evidence="3" id="KW-1185">Reference proteome</keyword>
<sequence length="164" mass="19570">MLQQVSETTFYVNRRYIFQHIAKAGYLSFICFSSIELIFDHVSEVKIWSVITKIKQILLDFQGSRKALLNHKIQLLQLNCFLKHITVLNISNNYSNDLFLLECEYFAHSRYFEYYNQKQPTVELLLIDKKIDKIYYSIDLFEFRLELKQDVCALLNTLNNDGYE</sequence>
<evidence type="ECO:0000313" key="3">
    <source>
        <dbReference type="Proteomes" id="UP001642409"/>
    </source>
</evidence>
<dbReference type="EMBL" id="CAXDID020000024">
    <property type="protein sequence ID" value="CAL5989715.1"/>
    <property type="molecule type" value="Genomic_DNA"/>
</dbReference>
<proteinExistence type="predicted"/>
<dbReference type="EMBL" id="CATOUU010000248">
    <property type="protein sequence ID" value="CAI9922231.1"/>
    <property type="molecule type" value="Genomic_DNA"/>
</dbReference>